<dbReference type="InterPro" id="IPR011009">
    <property type="entry name" value="Kinase-like_dom_sf"/>
</dbReference>
<dbReference type="FunFam" id="1.20.120.150:FF:000001">
    <property type="entry name" value="Serine/threonine-protein kinase TOR"/>
    <property type="match status" value="1"/>
</dbReference>
<dbReference type="Gene3D" id="1.10.1070.11">
    <property type="entry name" value="Phosphatidylinositol 3-/4-kinase, catalytic domain"/>
    <property type="match status" value="1"/>
</dbReference>
<dbReference type="PANTHER" id="PTHR11139">
    <property type="entry name" value="ATAXIA TELANGIECTASIA MUTATED ATM -RELATED"/>
    <property type="match status" value="1"/>
</dbReference>
<feature type="domain" description="PI3K/PI4K catalytic" evidence="11">
    <location>
        <begin position="2075"/>
        <end position="2390"/>
    </location>
</feature>
<proteinExistence type="evidence at transcript level"/>
<dbReference type="GO" id="GO:0031931">
    <property type="term" value="C:TORC1 complex"/>
    <property type="evidence" value="ECO:0007669"/>
    <property type="project" value="UniProtKB-ARBA"/>
</dbReference>
<feature type="domain" description="FATC" evidence="13">
    <location>
        <begin position="2435"/>
        <end position="2467"/>
    </location>
</feature>
<evidence type="ECO:0000256" key="9">
    <source>
        <dbReference type="ARBA" id="ARBA00048679"/>
    </source>
</evidence>
<evidence type="ECO:0000256" key="2">
    <source>
        <dbReference type="ARBA" id="ARBA00022679"/>
    </source>
</evidence>
<dbReference type="Gene3D" id="1.25.10.10">
    <property type="entry name" value="Leucine-rich Repeat Variant"/>
    <property type="match status" value="4"/>
</dbReference>
<evidence type="ECO:0000313" key="14">
    <source>
        <dbReference type="EMBL" id="WNH14492.1"/>
    </source>
</evidence>
<evidence type="ECO:0000256" key="8">
    <source>
        <dbReference type="ARBA" id="ARBA00047899"/>
    </source>
</evidence>
<dbReference type="PROSITE" id="PS00916">
    <property type="entry name" value="PI3_4_KINASE_2"/>
    <property type="match status" value="1"/>
</dbReference>
<keyword evidence="10" id="KW-0723">Serine/threonine-protein kinase</keyword>
<sequence>MSNVKMNQFVLGLKSRHEETRVKAACDLQRYVTTELREVSLDELISFLDEFNHHIFEMVSSNDVNEKKGGIYAIMSLVDVDVGQTGVRISRFANYLKNLVNSPDTGVTELTAKAVGRLALASGTVTAEYIYVEDLVKRSFEWLQGDRNEGRRHAAVLVLRELALSVPTYFFQQVQQFLDVIFNAVRDPKPAIREGAVAALRVALAITAQRETKEMQQTMWYKQCLTEAWAGFDEAPNNKDRSLSRDDRVHGSLLVLNELLRCSNNEWERMVKQLDHLTHYQMPSHKKDSMSSVVKRLRGQGSLTSSSHGSHDLMSGLPSHANSTIGGTETTILDQPCESRTCRELILEKYDSICTQVLGQRNIRNGIIQSAILQILPRLAALNKDKFSQSHLPDTMTYLLTCLRGRDKERPTAFVTLGLICVAVGPGIKKQKYLPKIMEVVKASLPTKDTPSKKRVVEPAVYVCISLVARGVEGAVRNDVKELLEPMMATGLSPPLTLALQELATEIPQLKRDIVEGLLRMLSQILMHKSTNVRSGAPLPPPSPDHQDVANIVLALRTLGSFDFEGTGSFGGQSLMQFVRHVADHYLSSENREVRLESVRTCCHLFRPTFASLGRRNSQSQTHVIFNIVSKVLWVCVTDMDPDVRLCVLASLDECFDSHLAQPENLNALIYALSDEVFEIRELAISILGRLSAINPAYVHPLLRKALLKILDELDYSGIGRNRELSAHMLGHLIANAPRFMRQFVQAIMSVLVPKLKDQDPNPAVTMCVLEAIGDLAQVSGGEMQKWLTELMPILLEMLGDGTSGWKRRVALCTLGQLVENTGYVVHPYTQHPTLLDVLLSFLKNEQQPAVRRETIRVLGLLGALDPYKHKMNVGMIKIQEDTGVAVISITENKSDDLASDLGTSEMLVNLNYSSLEEFYPACAIAMLMKVIKDPTLAQHHNEVVRAVTFIFKSLGVKGVPYLAQVIPSLLFVIRTSDANFRDYLFQQLATLIGIVKQHIRNYLDDIIEVLKEFWVTGGKLETTITIITVVESIALAVGSEFKIYLKELIPMILKSCINDSKEKQVTAKLLVAFQKFGATLEEFLHMILPHIVKLFDANDVPLPVRRSALETVDHFADYLDLSDYTSKIIHPLLRTIDTSTELRLDAMEVLCALATQLGRSYERFIPIVHRITMKHKIYHPRYDILVAKVVRGKTVSDDEMSIISAHMRTRRHGSRNHHSEDSTTIKKGTVMVQSLQRAWLFTRLVSKDDWLEWLRRFSIELMKASPSPALRSCYSVATTYVQLSRDLFNAAFVSCWSELNESLQDDLLQSLRQALTSQDIPEITQTLLNLAEFMEHCDKGPLPLELQLLGEKAMGCRAYAKALHYKEEEFHKGPTSQVLEHLISINNKLGQKEAASGLLEYARKNNRTDMKVQERWHEKLHDWDQALQAYQTKLEARPDDFDLMLGQMRCLEALGEWGELYSVSYECWNSDLQDDSRGQMSRVAAASAWAMGEWPMMEKYTKYIPRDTQEGAFYRAVLAVHKDQYRSAQQLIDSARDLLDTELTAMVGESYQRAYNAMVSVQMLAELEEVIQYKLVPERRQAITQIWWERLQGCQRVVEDWQRILQVRSLVLNPQEDMRPWLKFASLCRKSNRLTLSHKTLVRLLGCDPSSNPQQALPANHPHVTYQYCKHIYTYPNRRQEAYGQLQNFCQFLAPAVVMEGQNGDNKLRKLVSRVYLKLGEWFEQLHGLNEDHINTILTYYTHAKDTDETCYKAWHAYAYMNFEAILFYKNKSDAVKAESGAEDPNTPTKKKKTAADFTVAATKGFIRSISLSDGNSLQDTLRLLTVWFEHGHQPGVYEALVDGLKTIQIDTWLQVIPQLIARIDTPRILVGKLIHQLLMDIGKHHPQALIYPLTVAAKSAVPLRVQAAEKILKSMREHSAHLVQQAMMVSEELIRVAILWHEIWHEGLEEASRLYFGERNESGMFRALEPLHAMMERGPQTLKEMSFNQAYGQNLLDALEWCRRYQRSGNIRELNQAWDLYYHVFRRISRQLPQLTSLELQSVSPRLLKCRDLDIAVPGSYAPNIPVICIAQVQSSLQVLTSKQRPRKLFIRGSHGKDFGFLLKGHEDLRQDERVMQLFGLVNTLLISNPDTFRRNLTIQRFAVIPLSTNSGLIGWVPHCDTLHALIRDWREKKKILLNIEHRIMMRMAQDLDHLTLMQKVEVFEHALEHTQGDDLARLLWFKSPSSEVWFDRRTNYTRSLAVMSMVGYVLGLGDRHPSNLMLDQLSGKIIHIDFGDCFEVAMTREKFPEKIPFRLTRMLINAMEVTGIDGTYRMTCESVMGLIRRNKDSLMAMLEAFVYDPLLNWRLMEHTQPRSKRSVVGESISGGRVGATETPLTPIMEATSSTAPLGSHTKKVELREDLGTSEALNKRAVAIINRVRDKLTGRDFCHDEPLDVHKQVELLIAQATSHENLCQCYIGWCPFW</sequence>
<comment type="catalytic activity">
    <reaction evidence="9">
        <text>L-seryl-[protein] + ATP = O-phospho-L-seryl-[protein] + ADP + H(+)</text>
        <dbReference type="Rhea" id="RHEA:17989"/>
        <dbReference type="Rhea" id="RHEA-COMP:9863"/>
        <dbReference type="Rhea" id="RHEA-COMP:11604"/>
        <dbReference type="ChEBI" id="CHEBI:15378"/>
        <dbReference type="ChEBI" id="CHEBI:29999"/>
        <dbReference type="ChEBI" id="CHEBI:30616"/>
        <dbReference type="ChEBI" id="CHEBI:83421"/>
        <dbReference type="ChEBI" id="CHEBI:456216"/>
        <dbReference type="EC" id="2.7.11.1"/>
    </reaction>
</comment>
<dbReference type="GO" id="GO:0031932">
    <property type="term" value="C:TORC2 complex"/>
    <property type="evidence" value="ECO:0007669"/>
    <property type="project" value="TreeGrafter"/>
</dbReference>
<dbReference type="CDD" id="cd05169">
    <property type="entry name" value="PIKKc_TOR"/>
    <property type="match status" value="1"/>
</dbReference>
<dbReference type="GO" id="GO:0004674">
    <property type="term" value="F:protein serine/threonine kinase activity"/>
    <property type="evidence" value="ECO:0007669"/>
    <property type="project" value="UniProtKB-KW"/>
</dbReference>
<dbReference type="GO" id="GO:0045930">
    <property type="term" value="P:negative regulation of mitotic cell cycle"/>
    <property type="evidence" value="ECO:0007669"/>
    <property type="project" value="UniProtKB-ARBA"/>
</dbReference>
<keyword evidence="5 10" id="KW-0418">Kinase</keyword>
<dbReference type="SMART" id="SM00146">
    <property type="entry name" value="PI3Kc"/>
    <property type="match status" value="1"/>
</dbReference>
<dbReference type="InterPro" id="IPR016024">
    <property type="entry name" value="ARM-type_fold"/>
</dbReference>
<dbReference type="SUPFAM" id="SSF47212">
    <property type="entry name" value="FKBP12-rapamycin-binding domain of FKBP-rapamycin-associated protein (FRAP)"/>
    <property type="match status" value="1"/>
</dbReference>
<keyword evidence="2 10" id="KW-0808">Transferase</keyword>
<dbReference type="Pfam" id="PF00454">
    <property type="entry name" value="PI3_PI4_kinase"/>
    <property type="match status" value="1"/>
</dbReference>
<dbReference type="Gene3D" id="3.30.1010.10">
    <property type="entry name" value="Phosphatidylinositol 3-kinase Catalytic Subunit, Chain A, domain 4"/>
    <property type="match status" value="1"/>
</dbReference>
<dbReference type="Pfam" id="PF02260">
    <property type="entry name" value="FATC"/>
    <property type="match status" value="1"/>
</dbReference>
<accession>A0AA95Z1S3</accession>
<evidence type="ECO:0000256" key="6">
    <source>
        <dbReference type="ARBA" id="ARBA00022840"/>
    </source>
</evidence>
<dbReference type="Gene3D" id="1.20.120.150">
    <property type="entry name" value="FKBP12-rapamycin binding domain"/>
    <property type="match status" value="1"/>
</dbReference>
<dbReference type="Pfam" id="PF23593">
    <property type="entry name" value="HEAT_ATR"/>
    <property type="match status" value="1"/>
</dbReference>
<dbReference type="EMBL" id="OR358841">
    <property type="protein sequence ID" value="WNH14492.1"/>
    <property type="molecule type" value="mRNA"/>
</dbReference>
<dbReference type="GO" id="GO:0016242">
    <property type="term" value="P:negative regulation of macroautophagy"/>
    <property type="evidence" value="ECO:0007669"/>
    <property type="project" value="TreeGrafter"/>
</dbReference>
<dbReference type="GO" id="GO:0045787">
    <property type="term" value="P:positive regulation of cell cycle"/>
    <property type="evidence" value="ECO:0007669"/>
    <property type="project" value="UniProtKB-ARBA"/>
</dbReference>
<comment type="catalytic activity">
    <reaction evidence="8 10">
        <text>L-threonyl-[protein] + ATP = O-phospho-L-threonyl-[protein] + ADP + H(+)</text>
        <dbReference type="Rhea" id="RHEA:46608"/>
        <dbReference type="Rhea" id="RHEA-COMP:11060"/>
        <dbReference type="Rhea" id="RHEA-COMP:11605"/>
        <dbReference type="ChEBI" id="CHEBI:15378"/>
        <dbReference type="ChEBI" id="CHEBI:30013"/>
        <dbReference type="ChEBI" id="CHEBI:30616"/>
        <dbReference type="ChEBI" id="CHEBI:61977"/>
        <dbReference type="ChEBI" id="CHEBI:456216"/>
        <dbReference type="EC" id="2.7.11.1"/>
    </reaction>
</comment>
<dbReference type="SMART" id="SM01343">
    <property type="entry name" value="FATC"/>
    <property type="match status" value="1"/>
</dbReference>
<dbReference type="PROSITE" id="PS51189">
    <property type="entry name" value="FAT"/>
    <property type="match status" value="1"/>
</dbReference>
<dbReference type="PANTHER" id="PTHR11139:SF9">
    <property type="entry name" value="SERINE_THREONINE-PROTEIN KINASE MTOR"/>
    <property type="match status" value="1"/>
</dbReference>
<dbReference type="InterPro" id="IPR003151">
    <property type="entry name" value="PIK-rel_kinase_FAT"/>
</dbReference>
<dbReference type="SUPFAM" id="SSF56112">
    <property type="entry name" value="Protein kinase-like (PK-like)"/>
    <property type="match status" value="1"/>
</dbReference>
<keyword evidence="6 10" id="KW-0067">ATP-binding</keyword>
<dbReference type="InterPro" id="IPR036940">
    <property type="entry name" value="PI3/4_kinase_cat_sf"/>
</dbReference>
<comment type="similarity">
    <text evidence="1 10">Belongs to the PI3/PI4-kinase family.</text>
</comment>
<name>A0AA95Z1S3_MACRS</name>
<evidence type="ECO:0000256" key="7">
    <source>
        <dbReference type="ARBA" id="ARBA00023306"/>
    </source>
</evidence>
<evidence type="ECO:0000256" key="10">
    <source>
        <dbReference type="RuleBase" id="RU364109"/>
    </source>
</evidence>
<reference evidence="14" key="1">
    <citation type="submission" date="2023-07" db="EMBL/GenBank/DDBJ databases">
        <authorList>
            <person name="Qin Y."/>
            <person name="Li X."/>
            <person name="Chen Y."/>
            <person name="Deng W."/>
        </authorList>
    </citation>
    <scope>NUCLEOTIDE SEQUENCE</scope>
</reference>
<dbReference type="InterPro" id="IPR000403">
    <property type="entry name" value="PI3/4_kinase_cat_dom"/>
</dbReference>
<dbReference type="Pfam" id="PF11865">
    <property type="entry name" value="mTOR_dom"/>
    <property type="match status" value="1"/>
</dbReference>
<dbReference type="InterPro" id="IPR009076">
    <property type="entry name" value="FRB_dom"/>
</dbReference>
<dbReference type="GO" id="GO:0005634">
    <property type="term" value="C:nucleus"/>
    <property type="evidence" value="ECO:0007669"/>
    <property type="project" value="TreeGrafter"/>
</dbReference>
<dbReference type="InterPro" id="IPR011989">
    <property type="entry name" value="ARM-like"/>
</dbReference>
<evidence type="ECO:0000256" key="1">
    <source>
        <dbReference type="ARBA" id="ARBA00011031"/>
    </source>
</evidence>
<dbReference type="GO" id="GO:0045893">
    <property type="term" value="P:positive regulation of DNA-templated transcription"/>
    <property type="evidence" value="ECO:0007669"/>
    <property type="project" value="UniProtKB-ARBA"/>
</dbReference>
<protein>
    <recommendedName>
        <fullName evidence="10">Serine/threonine-protein kinase TOR</fullName>
        <ecNumber evidence="10">2.7.11.1</ecNumber>
    </recommendedName>
</protein>
<dbReference type="SMART" id="SM01345">
    <property type="entry name" value="Rapamycin_bind"/>
    <property type="match status" value="1"/>
</dbReference>
<dbReference type="InterPro" id="IPR018936">
    <property type="entry name" value="PI3/4_kinase_CS"/>
</dbReference>
<dbReference type="InterPro" id="IPR003152">
    <property type="entry name" value="FATC_dom"/>
</dbReference>
<evidence type="ECO:0000256" key="5">
    <source>
        <dbReference type="ARBA" id="ARBA00022777"/>
    </source>
</evidence>
<evidence type="ECO:0000259" key="12">
    <source>
        <dbReference type="PROSITE" id="PS51189"/>
    </source>
</evidence>
<keyword evidence="4 10" id="KW-0547">Nucleotide-binding</keyword>
<evidence type="ECO:0000256" key="4">
    <source>
        <dbReference type="ARBA" id="ARBA00022741"/>
    </source>
</evidence>
<feature type="domain" description="FAT" evidence="12">
    <location>
        <begin position="1349"/>
        <end position="1901"/>
    </location>
</feature>
<dbReference type="Pfam" id="PF02259">
    <property type="entry name" value="FAT"/>
    <property type="match status" value="1"/>
</dbReference>
<keyword evidence="7" id="KW-0131">Cell cycle</keyword>
<dbReference type="PROSITE" id="PS51190">
    <property type="entry name" value="FATC"/>
    <property type="match status" value="1"/>
</dbReference>
<evidence type="ECO:0000256" key="3">
    <source>
        <dbReference type="ARBA" id="ARBA00022737"/>
    </source>
</evidence>
<dbReference type="InterPro" id="IPR057564">
    <property type="entry name" value="HEAT_ATR"/>
</dbReference>
<dbReference type="SUPFAM" id="SSF48371">
    <property type="entry name" value="ARM repeat"/>
    <property type="match status" value="2"/>
</dbReference>
<keyword evidence="3" id="KW-0677">Repeat</keyword>
<dbReference type="GO" id="GO:0044877">
    <property type="term" value="F:protein-containing complex binding"/>
    <property type="evidence" value="ECO:0007669"/>
    <property type="project" value="InterPro"/>
</dbReference>
<dbReference type="PROSITE" id="PS50290">
    <property type="entry name" value="PI3_4_KINASE_3"/>
    <property type="match status" value="1"/>
</dbReference>
<dbReference type="FunFam" id="1.10.1070.11:FF:000007">
    <property type="entry name" value="Serine/threonine-protein kinase TOR"/>
    <property type="match status" value="1"/>
</dbReference>
<dbReference type="InterPro" id="IPR026683">
    <property type="entry name" value="TOR_cat"/>
</dbReference>
<dbReference type="SMART" id="SM01346">
    <property type="entry name" value="DUF3385"/>
    <property type="match status" value="1"/>
</dbReference>
<dbReference type="GO" id="GO:0005524">
    <property type="term" value="F:ATP binding"/>
    <property type="evidence" value="ECO:0007669"/>
    <property type="project" value="UniProtKB-KW"/>
</dbReference>
<dbReference type="GO" id="GO:2000243">
    <property type="term" value="P:positive regulation of reproductive process"/>
    <property type="evidence" value="ECO:0007669"/>
    <property type="project" value="UniProtKB-ARBA"/>
</dbReference>
<dbReference type="GO" id="GO:0038202">
    <property type="term" value="P:TORC1 signaling"/>
    <property type="evidence" value="ECO:0007669"/>
    <property type="project" value="TreeGrafter"/>
</dbReference>
<dbReference type="InterPro" id="IPR036738">
    <property type="entry name" value="FRB_sf"/>
</dbReference>
<dbReference type="GO" id="GO:0010605">
    <property type="term" value="P:negative regulation of macromolecule metabolic process"/>
    <property type="evidence" value="ECO:0007669"/>
    <property type="project" value="UniProtKB-ARBA"/>
</dbReference>
<evidence type="ECO:0000259" key="11">
    <source>
        <dbReference type="PROSITE" id="PS50290"/>
    </source>
</evidence>
<evidence type="ECO:0000259" key="13">
    <source>
        <dbReference type="PROSITE" id="PS51190"/>
    </source>
</evidence>
<dbReference type="PROSITE" id="PS00915">
    <property type="entry name" value="PI3_4_KINASE_1"/>
    <property type="match status" value="1"/>
</dbReference>
<dbReference type="InterPro" id="IPR024585">
    <property type="entry name" value="mTOR_dom"/>
</dbReference>
<organism evidence="14">
    <name type="scientific">Macrobrachium rosenbergii</name>
    <name type="common">Giant fresh water prawn</name>
    <dbReference type="NCBI Taxonomy" id="79674"/>
    <lineage>
        <taxon>Eukaryota</taxon>
        <taxon>Metazoa</taxon>
        <taxon>Ecdysozoa</taxon>
        <taxon>Arthropoda</taxon>
        <taxon>Crustacea</taxon>
        <taxon>Multicrustacea</taxon>
        <taxon>Malacostraca</taxon>
        <taxon>Eumalacostraca</taxon>
        <taxon>Eucarida</taxon>
        <taxon>Decapoda</taxon>
        <taxon>Pleocyemata</taxon>
        <taxon>Caridea</taxon>
        <taxon>Palaemonoidea</taxon>
        <taxon>Palaemonidae</taxon>
        <taxon>Macrobrachium</taxon>
    </lineage>
</organism>
<dbReference type="InterPro" id="IPR014009">
    <property type="entry name" value="PIK_FAT"/>
</dbReference>
<dbReference type="GO" id="GO:0005737">
    <property type="term" value="C:cytoplasm"/>
    <property type="evidence" value="ECO:0007669"/>
    <property type="project" value="TreeGrafter"/>
</dbReference>
<dbReference type="Pfam" id="PF08771">
    <property type="entry name" value="FRB_dom"/>
    <property type="match status" value="1"/>
</dbReference>
<dbReference type="EC" id="2.7.11.1" evidence="10"/>
<dbReference type="InterPro" id="IPR050517">
    <property type="entry name" value="DDR_Repair_Kinase"/>
</dbReference>
<dbReference type="FunFam" id="3.30.1010.10:FF:000004">
    <property type="entry name" value="Serine/threonine-protein kinase TOR"/>
    <property type="match status" value="1"/>
</dbReference>